<dbReference type="Proteomes" id="UP000237105">
    <property type="component" value="Unassembled WGS sequence"/>
</dbReference>
<proteinExistence type="predicted"/>
<reference evidence="2" key="1">
    <citation type="submission" date="2016-06" db="EMBL/GenBank/DDBJ databases">
        <title>Parallel loss of symbiosis genes in relatives of nitrogen-fixing non-legume Parasponia.</title>
        <authorList>
            <person name="Van Velzen R."/>
            <person name="Holmer R."/>
            <person name="Bu F."/>
            <person name="Rutten L."/>
            <person name="Van Zeijl A."/>
            <person name="Liu W."/>
            <person name="Santuari L."/>
            <person name="Cao Q."/>
            <person name="Sharma T."/>
            <person name="Shen D."/>
            <person name="Roswanjaya Y."/>
            <person name="Wardhani T."/>
            <person name="Kalhor M.S."/>
            <person name="Jansen J."/>
            <person name="Van den Hoogen J."/>
            <person name="Gungor B."/>
            <person name="Hartog M."/>
            <person name="Hontelez J."/>
            <person name="Verver J."/>
            <person name="Yang W.-C."/>
            <person name="Schijlen E."/>
            <person name="Repin R."/>
            <person name="Schilthuizen M."/>
            <person name="Schranz E."/>
            <person name="Heidstra R."/>
            <person name="Miyata K."/>
            <person name="Fedorova E."/>
            <person name="Kohlen W."/>
            <person name="Bisseling T."/>
            <person name="Smit S."/>
            <person name="Geurts R."/>
        </authorList>
    </citation>
    <scope>NUCLEOTIDE SEQUENCE [LARGE SCALE GENOMIC DNA]</scope>
    <source>
        <strain evidence="2">cv. WU1-14</strain>
    </source>
</reference>
<dbReference type="OrthoDB" id="527344at2759"/>
<dbReference type="AlphaFoldDB" id="A0A2P5BDR7"/>
<gene>
    <name evidence="1" type="ORF">PanWU01x14_248290</name>
</gene>
<comment type="caution">
    <text evidence="1">The sequence shown here is derived from an EMBL/GenBank/DDBJ whole genome shotgun (WGS) entry which is preliminary data.</text>
</comment>
<organism evidence="1 2">
    <name type="scientific">Parasponia andersonii</name>
    <name type="common">Sponia andersonii</name>
    <dbReference type="NCBI Taxonomy" id="3476"/>
    <lineage>
        <taxon>Eukaryota</taxon>
        <taxon>Viridiplantae</taxon>
        <taxon>Streptophyta</taxon>
        <taxon>Embryophyta</taxon>
        <taxon>Tracheophyta</taxon>
        <taxon>Spermatophyta</taxon>
        <taxon>Magnoliopsida</taxon>
        <taxon>eudicotyledons</taxon>
        <taxon>Gunneridae</taxon>
        <taxon>Pentapetalae</taxon>
        <taxon>rosids</taxon>
        <taxon>fabids</taxon>
        <taxon>Rosales</taxon>
        <taxon>Cannabaceae</taxon>
        <taxon>Parasponia</taxon>
    </lineage>
</organism>
<dbReference type="EMBL" id="JXTB01000303">
    <property type="protein sequence ID" value="PON46913.1"/>
    <property type="molecule type" value="Genomic_DNA"/>
</dbReference>
<keyword evidence="2" id="KW-1185">Reference proteome</keyword>
<dbReference type="STRING" id="3476.A0A2P5BDR7"/>
<evidence type="ECO:0000313" key="2">
    <source>
        <dbReference type="Proteomes" id="UP000237105"/>
    </source>
</evidence>
<name>A0A2P5BDR7_PARAD</name>
<accession>A0A2P5BDR7</accession>
<protein>
    <submittedName>
        <fullName evidence="1">Uncharacterized protein</fullName>
    </submittedName>
</protein>
<sequence length="109" mass="12155">MRSFDSNAFMVHTRTLGPSLSDVTAMPEQSNFTVPIALVNNDLVKISAILLQPSFSEGSKLLNEVPLRQNVSENVLEERMDSVSNPQVQAAKLLLLDSLVIYLWCMYVN</sequence>
<evidence type="ECO:0000313" key="1">
    <source>
        <dbReference type="EMBL" id="PON46913.1"/>
    </source>
</evidence>